<dbReference type="OMA" id="IANHRER"/>
<sequence>MESQIPETVSQINDSPNSPTSTSAIRNQASIQQENVELKVRVANLESRLTTVLSDASLSDSKIQDLINGFRTIDDLTSQVSRLKSQLEEANNLVNNQKQDISEYQTQADEFRKKIADLSSKLAIEQNKNSSSSDENIQAIQNMKLENSKLKREISALESNNAELSIENMNLKSQLKDGENDRKRYETEINQLKSSNTDLRNKLNVLQTTNNQLQAEIDELRSKASKDDSAKIAQQLELQNKNYISAFKSVYNRTKNFKQQFKSFNTSVDTKFSSVLQSQNNLISQRIEKLKKYTNDIKSLNANTITRLVTLIANAAKLDQESVPKTEYLMTHPEAITEFESHVQTALSINENKIQTEISQLQRQLKKSLNRPSVISPEVANLVQQMQERVQQMTDRVESEHHAFINAIESTI</sequence>
<dbReference type="VEuPathDB" id="TrichDB:TVAG_313010"/>
<proteinExistence type="predicted"/>
<reference evidence="3" key="1">
    <citation type="submission" date="2006-10" db="EMBL/GenBank/DDBJ databases">
        <authorList>
            <person name="Amadeo P."/>
            <person name="Zhao Q."/>
            <person name="Wortman J."/>
            <person name="Fraser-Liggett C."/>
            <person name="Carlton J."/>
        </authorList>
    </citation>
    <scope>NUCLEOTIDE SEQUENCE</scope>
    <source>
        <strain evidence="3">G3</strain>
    </source>
</reference>
<keyword evidence="1" id="KW-0175">Coiled coil</keyword>
<dbReference type="SMR" id="A2FUK7"/>
<dbReference type="VEuPathDB" id="TrichDB:TVAGG3_0045200"/>
<evidence type="ECO:0000313" key="3">
    <source>
        <dbReference type="EMBL" id="EAX91414.1"/>
    </source>
</evidence>
<feature type="coiled-coil region" evidence="1">
    <location>
        <begin position="73"/>
        <end position="230"/>
    </location>
</feature>
<dbReference type="InParanoid" id="A2FUK7"/>
<reference evidence="3" key="2">
    <citation type="journal article" date="2007" name="Science">
        <title>Draft genome sequence of the sexually transmitted pathogen Trichomonas vaginalis.</title>
        <authorList>
            <person name="Carlton J.M."/>
            <person name="Hirt R.P."/>
            <person name="Silva J.C."/>
            <person name="Delcher A.L."/>
            <person name="Schatz M."/>
            <person name="Zhao Q."/>
            <person name="Wortman J.R."/>
            <person name="Bidwell S.L."/>
            <person name="Alsmark U.C.M."/>
            <person name="Besteiro S."/>
            <person name="Sicheritz-Ponten T."/>
            <person name="Noel C.J."/>
            <person name="Dacks J.B."/>
            <person name="Foster P.G."/>
            <person name="Simillion C."/>
            <person name="Van de Peer Y."/>
            <person name="Miranda-Saavedra D."/>
            <person name="Barton G.J."/>
            <person name="Westrop G.D."/>
            <person name="Mueller S."/>
            <person name="Dessi D."/>
            <person name="Fiori P.L."/>
            <person name="Ren Q."/>
            <person name="Paulsen I."/>
            <person name="Zhang H."/>
            <person name="Bastida-Corcuera F.D."/>
            <person name="Simoes-Barbosa A."/>
            <person name="Brown M.T."/>
            <person name="Hayes R.D."/>
            <person name="Mukherjee M."/>
            <person name="Okumura C.Y."/>
            <person name="Schneider R."/>
            <person name="Smith A.J."/>
            <person name="Vanacova S."/>
            <person name="Villalvazo M."/>
            <person name="Haas B.J."/>
            <person name="Pertea M."/>
            <person name="Feldblyum T.V."/>
            <person name="Utterback T.R."/>
            <person name="Shu C.L."/>
            <person name="Osoegawa K."/>
            <person name="de Jong P.J."/>
            <person name="Hrdy I."/>
            <person name="Horvathova L."/>
            <person name="Zubacova Z."/>
            <person name="Dolezal P."/>
            <person name="Malik S.B."/>
            <person name="Logsdon J.M. Jr."/>
            <person name="Henze K."/>
            <person name="Gupta A."/>
            <person name="Wang C.C."/>
            <person name="Dunne R.L."/>
            <person name="Upcroft J.A."/>
            <person name="Upcroft P."/>
            <person name="White O."/>
            <person name="Salzberg S.L."/>
            <person name="Tang P."/>
            <person name="Chiu C.-H."/>
            <person name="Lee Y.-S."/>
            <person name="Embley T.M."/>
            <person name="Coombs G.H."/>
            <person name="Mottram J.C."/>
            <person name="Tachezy J."/>
            <person name="Fraser-Liggett C.M."/>
            <person name="Johnson P.J."/>
        </authorList>
    </citation>
    <scope>NUCLEOTIDE SEQUENCE [LARGE SCALE GENOMIC DNA]</scope>
    <source>
        <strain evidence="3">G3</strain>
    </source>
</reference>
<evidence type="ECO:0000256" key="1">
    <source>
        <dbReference type="SAM" id="Coils"/>
    </source>
</evidence>
<gene>
    <name evidence="3" type="ORF">TVAG_313010</name>
</gene>
<evidence type="ECO:0000256" key="2">
    <source>
        <dbReference type="SAM" id="MobiDB-lite"/>
    </source>
</evidence>
<feature type="coiled-coil region" evidence="1">
    <location>
        <begin position="351"/>
        <end position="403"/>
    </location>
</feature>
<dbReference type="STRING" id="5722.A2FUK7"/>
<organism evidence="3 4">
    <name type="scientific">Trichomonas vaginalis (strain ATCC PRA-98 / G3)</name>
    <dbReference type="NCBI Taxonomy" id="412133"/>
    <lineage>
        <taxon>Eukaryota</taxon>
        <taxon>Metamonada</taxon>
        <taxon>Parabasalia</taxon>
        <taxon>Trichomonadida</taxon>
        <taxon>Trichomonadidae</taxon>
        <taxon>Trichomonas</taxon>
    </lineage>
</organism>
<keyword evidence="4" id="KW-1185">Reference proteome</keyword>
<name>A2FUK7_TRIV3</name>
<dbReference type="RefSeq" id="XP_001304344.1">
    <property type="nucleotide sequence ID" value="XM_001304343.1"/>
</dbReference>
<dbReference type="Proteomes" id="UP000001542">
    <property type="component" value="Unassembled WGS sequence"/>
</dbReference>
<dbReference type="Gene3D" id="6.10.250.3110">
    <property type="match status" value="1"/>
</dbReference>
<dbReference type="AlphaFoldDB" id="A2FUK7"/>
<dbReference type="KEGG" id="tva:4749107"/>
<evidence type="ECO:0000313" key="4">
    <source>
        <dbReference type="Proteomes" id="UP000001542"/>
    </source>
</evidence>
<protein>
    <submittedName>
        <fullName evidence="3">Uncharacterized protein</fullName>
    </submittedName>
</protein>
<accession>A2FUK7</accession>
<dbReference type="EMBL" id="DS114037">
    <property type="protein sequence ID" value="EAX91414.1"/>
    <property type="molecule type" value="Genomic_DNA"/>
</dbReference>
<feature type="region of interest" description="Disordered" evidence="2">
    <location>
        <begin position="1"/>
        <end position="23"/>
    </location>
</feature>